<protein>
    <submittedName>
        <fullName evidence="4">Uncharacterized protein LOC111019796</fullName>
    </submittedName>
</protein>
<reference evidence="4" key="1">
    <citation type="submission" date="2025-08" db="UniProtKB">
        <authorList>
            <consortium name="RefSeq"/>
        </authorList>
    </citation>
    <scope>IDENTIFICATION</scope>
    <source>
        <strain evidence="4">OHB3-1</strain>
    </source>
</reference>
<dbReference type="RefSeq" id="XP_022151947.1">
    <property type="nucleotide sequence ID" value="XM_022296255.1"/>
</dbReference>
<accession>A0A6J1DEV2</accession>
<dbReference type="Proteomes" id="UP000504603">
    <property type="component" value="Unplaced"/>
</dbReference>
<dbReference type="SUPFAM" id="SSF101148">
    <property type="entry name" value="Plant invertase/pectin methylesterase inhibitor"/>
    <property type="match status" value="1"/>
</dbReference>
<organism evidence="3 4">
    <name type="scientific">Momordica charantia</name>
    <name type="common">Bitter gourd</name>
    <name type="synonym">Balsam pear</name>
    <dbReference type="NCBI Taxonomy" id="3673"/>
    <lineage>
        <taxon>Eukaryota</taxon>
        <taxon>Viridiplantae</taxon>
        <taxon>Streptophyta</taxon>
        <taxon>Embryophyta</taxon>
        <taxon>Tracheophyta</taxon>
        <taxon>Spermatophyta</taxon>
        <taxon>Magnoliopsida</taxon>
        <taxon>eudicotyledons</taxon>
        <taxon>Gunneridae</taxon>
        <taxon>Pentapetalae</taxon>
        <taxon>rosids</taxon>
        <taxon>fabids</taxon>
        <taxon>Cucurbitales</taxon>
        <taxon>Cucurbitaceae</taxon>
        <taxon>Momordiceae</taxon>
        <taxon>Momordica</taxon>
    </lineage>
</organism>
<dbReference type="AlphaFoldDB" id="A0A6J1DEV2"/>
<keyword evidence="1" id="KW-0732">Signal</keyword>
<evidence type="ECO:0000313" key="4">
    <source>
        <dbReference type="RefSeq" id="XP_022151947.1"/>
    </source>
</evidence>
<evidence type="ECO:0000256" key="1">
    <source>
        <dbReference type="SAM" id="SignalP"/>
    </source>
</evidence>
<dbReference type="GeneID" id="111019796"/>
<dbReference type="CDD" id="cd15800">
    <property type="entry name" value="PMEI-like_2"/>
    <property type="match status" value="1"/>
</dbReference>
<evidence type="ECO:0000313" key="3">
    <source>
        <dbReference type="Proteomes" id="UP000504603"/>
    </source>
</evidence>
<evidence type="ECO:0000259" key="2">
    <source>
        <dbReference type="SMART" id="SM00856"/>
    </source>
</evidence>
<dbReference type="OrthoDB" id="770764at2759"/>
<dbReference type="Gene3D" id="1.20.140.40">
    <property type="entry name" value="Invertase/pectin methylesterase inhibitor family protein"/>
    <property type="match status" value="1"/>
</dbReference>
<dbReference type="SMART" id="SM00856">
    <property type="entry name" value="PMEI"/>
    <property type="match status" value="1"/>
</dbReference>
<dbReference type="InterPro" id="IPR006501">
    <property type="entry name" value="Pectinesterase_inhib_dom"/>
</dbReference>
<name>A0A6J1DEV2_MOMCH</name>
<feature type="signal peptide" evidence="1">
    <location>
        <begin position="1"/>
        <end position="18"/>
    </location>
</feature>
<dbReference type="KEGG" id="mcha:111019796"/>
<dbReference type="GO" id="GO:0004857">
    <property type="term" value="F:enzyme inhibitor activity"/>
    <property type="evidence" value="ECO:0007669"/>
    <property type="project" value="InterPro"/>
</dbReference>
<proteinExistence type="predicted"/>
<sequence length="152" mass="15899">MFVLQVFLVAFMAGHAHVSNICGKADDVPLCRSMVKGATDPVAATKASIDQLITETKRAKEASVQLGKSSFMGACTQNFGDNILNLQEGLQALKSRDKGTLMSSLSAVVSLYSGCDDAIGEGGIVTQAAGIVSINSQLIHMASNCLYLADLT</sequence>
<dbReference type="InterPro" id="IPR035513">
    <property type="entry name" value="Invertase/methylesterase_inhib"/>
</dbReference>
<feature type="domain" description="Pectinesterase inhibitor" evidence="2">
    <location>
        <begin position="13"/>
        <end position="148"/>
    </location>
</feature>
<gene>
    <name evidence="4" type="primary">LOC111019796</name>
</gene>
<feature type="chain" id="PRO_5026766853" evidence="1">
    <location>
        <begin position="19"/>
        <end position="152"/>
    </location>
</feature>
<keyword evidence="3" id="KW-1185">Reference proteome</keyword>
<dbReference type="Pfam" id="PF04043">
    <property type="entry name" value="PMEI"/>
    <property type="match status" value="1"/>
</dbReference>